<evidence type="ECO:0000259" key="5">
    <source>
        <dbReference type="PROSITE" id="PS50853"/>
    </source>
</evidence>
<keyword evidence="2" id="KW-0378">Hydrolase</keyword>
<dbReference type="GO" id="GO:0016798">
    <property type="term" value="F:hydrolase activity, acting on glycosyl bonds"/>
    <property type="evidence" value="ECO:0007669"/>
    <property type="project" value="UniProtKB-KW"/>
</dbReference>
<dbReference type="RefSeq" id="WP_090971823.1">
    <property type="nucleotide sequence ID" value="NZ_FNRT01000002.1"/>
</dbReference>
<protein>
    <submittedName>
        <fullName evidence="6">Ig-like domain-containing protein</fullName>
    </submittedName>
</protein>
<feature type="domain" description="Fibronectin type-III" evidence="5">
    <location>
        <begin position="130"/>
        <end position="228"/>
    </location>
</feature>
<evidence type="ECO:0000256" key="1">
    <source>
        <dbReference type="ARBA" id="ARBA00022729"/>
    </source>
</evidence>
<dbReference type="InterPro" id="IPR013783">
    <property type="entry name" value="Ig-like_fold"/>
</dbReference>
<dbReference type="STRING" id="402596.SAMN04489844_4247"/>
<dbReference type="Gene3D" id="2.60.40.1220">
    <property type="match status" value="1"/>
</dbReference>
<evidence type="ECO:0000256" key="4">
    <source>
        <dbReference type="SAM" id="SignalP"/>
    </source>
</evidence>
<dbReference type="GO" id="GO:0000272">
    <property type="term" value="P:polysaccharide catabolic process"/>
    <property type="evidence" value="ECO:0007669"/>
    <property type="project" value="UniProtKB-KW"/>
</dbReference>
<dbReference type="Proteomes" id="UP000198742">
    <property type="component" value="Unassembled WGS sequence"/>
</dbReference>
<keyword evidence="2" id="KW-0326">Glycosidase</keyword>
<keyword evidence="7" id="KW-1185">Reference proteome</keyword>
<feature type="chain" id="PRO_5039265031" evidence="4">
    <location>
        <begin position="26"/>
        <end position="969"/>
    </location>
</feature>
<gene>
    <name evidence="6" type="ORF">SAMN04489844_4247</name>
</gene>
<evidence type="ECO:0000313" key="7">
    <source>
        <dbReference type="Proteomes" id="UP000198742"/>
    </source>
</evidence>
<dbReference type="PROSITE" id="PS50853">
    <property type="entry name" value="FN3"/>
    <property type="match status" value="1"/>
</dbReference>
<dbReference type="AlphaFoldDB" id="A0A1H5A0E2"/>
<dbReference type="InterPro" id="IPR036116">
    <property type="entry name" value="FN3_sf"/>
</dbReference>
<dbReference type="EMBL" id="FNRT01000002">
    <property type="protein sequence ID" value="SED35727.1"/>
    <property type="molecule type" value="Genomic_DNA"/>
</dbReference>
<dbReference type="InterPro" id="IPR003961">
    <property type="entry name" value="FN3_dom"/>
</dbReference>
<dbReference type="Gene3D" id="2.60.40.10">
    <property type="entry name" value="Immunoglobulins"/>
    <property type="match status" value="7"/>
</dbReference>
<keyword evidence="3" id="KW-0624">Polysaccharide degradation</keyword>
<dbReference type="InterPro" id="IPR014755">
    <property type="entry name" value="Cu-Rt/internalin_Ig-like"/>
</dbReference>
<name>A0A1H5A0E2_9ACTN</name>
<evidence type="ECO:0000313" key="6">
    <source>
        <dbReference type="EMBL" id="SED35727.1"/>
    </source>
</evidence>
<keyword evidence="1 4" id="KW-0732">Signal</keyword>
<sequence length="969" mass="104152">MRRHVSAVHRSARSLGLGALGLAVAAGGLAVTAAPASAAKAPKAPTTLAVRLPNSATPVLSWGRSTGATSYQYQIDNDSSFSSPEVSDSTRNNRLVPTRNLSRGTQYWRVRAERDGQFSGWSSSSFAVTPVGIPVGTYPTDGAVLPQPDEPPLLRWQTSRGAVSYTIEVDGDSDFIGAKTYTSRTTSLALPDALPAGDYFWRVTASLEGGYNSQPSPPMSFILGSLPSPKLTYPVDDINTAIEDVVFDWEPVPGAITYDLQVATDPGFNNFAFTGQNIYGSRYSPATTLFNDQFWWRVRAVDLAGQSTAWSTARFSFKRNWLDTPVAVWPQGDEATPDSSVDPLDGERKFYEWTPIQHASRYVLQVSTDPNFSPNFTSSCYTAGTTYAPRGTGFDACSPAPGLVHYWRVSGIDDPYPNGGVPGIWSTPQKIKWDDPAPIGTEGPFQVVTGMRAALTGTGAASTTLGCGSVNCGALSATPVFTWNRQPGIAYYKVVIGLDENFTFSPLPNVEQYQTRNHFFALQSGDERSALAESEAGLPYFWYVIPCKADRTCGPSPVKRNPPLPGAHNFLKASPGVAGLTSSDPAGSDITFSWQDYIDTNAATPTYGETGQQSAKQYRIQVDNEPSFAEPLIDQATVDQATYTSGDRLYPEGRLYWRVQAIDLQDNALTWSDVAQLVKSSPAISLKSPVGGVAVPGTVPLTWAPQAYARGYEVEVYKNGDTAFSPPNRVISASVANPAFTPGEPLAASSTPYVWRVRRIDSRGNQGPWTAGAFVSLGSAPELLTPGNGANQAFNGSYFEWTDVQGASGYQLSIRAGTNNQTVNTVGTAFAPSEIQTGTYTWQVTALDSSGKVLGVSPARTFWIDADAPRVLKVTPKKLTAKSTLKVRFSEPVKGASKKTVTLMRANAKGKFKIKVKAKVKVAKKGREVLIDPKGRLKRGSYQIVFTTSKIKDQAGNTLGDATAGVPSL</sequence>
<dbReference type="Pfam" id="PF13205">
    <property type="entry name" value="Big_5"/>
    <property type="match status" value="1"/>
</dbReference>
<dbReference type="SUPFAM" id="SSF49265">
    <property type="entry name" value="Fibronectin type III"/>
    <property type="match status" value="1"/>
</dbReference>
<dbReference type="OrthoDB" id="5485729at2"/>
<reference evidence="7" key="1">
    <citation type="submission" date="2016-10" db="EMBL/GenBank/DDBJ databases">
        <authorList>
            <person name="Varghese N."/>
            <person name="Submissions S."/>
        </authorList>
    </citation>
    <scope>NUCLEOTIDE SEQUENCE [LARGE SCALE GENOMIC DNA]</scope>
    <source>
        <strain evidence="7">DSM 22017</strain>
    </source>
</reference>
<keyword evidence="3" id="KW-0119">Carbohydrate metabolism</keyword>
<dbReference type="InterPro" id="IPR032812">
    <property type="entry name" value="SbsA_Ig"/>
</dbReference>
<evidence type="ECO:0000256" key="3">
    <source>
        <dbReference type="ARBA" id="ARBA00023326"/>
    </source>
</evidence>
<feature type="signal peptide" evidence="4">
    <location>
        <begin position="1"/>
        <end position="25"/>
    </location>
</feature>
<proteinExistence type="predicted"/>
<organism evidence="6 7">
    <name type="scientific">Nocardioides exalbidus</name>
    <dbReference type="NCBI Taxonomy" id="402596"/>
    <lineage>
        <taxon>Bacteria</taxon>
        <taxon>Bacillati</taxon>
        <taxon>Actinomycetota</taxon>
        <taxon>Actinomycetes</taxon>
        <taxon>Propionibacteriales</taxon>
        <taxon>Nocardioidaceae</taxon>
        <taxon>Nocardioides</taxon>
    </lineage>
</organism>
<accession>A0A1H5A0E2</accession>
<evidence type="ECO:0000256" key="2">
    <source>
        <dbReference type="ARBA" id="ARBA00023295"/>
    </source>
</evidence>